<protein>
    <recommendedName>
        <fullName evidence="1">Xylose isomerase-like TIM barrel domain-containing protein</fullName>
    </recommendedName>
</protein>
<keyword evidence="3" id="KW-1185">Reference proteome</keyword>
<dbReference type="RefSeq" id="WP_076340979.1">
    <property type="nucleotide sequence ID" value="NZ_MPKA01000055.1"/>
</dbReference>
<evidence type="ECO:0000313" key="3">
    <source>
        <dbReference type="Proteomes" id="UP000186705"/>
    </source>
</evidence>
<dbReference type="EMBL" id="MPKA01000055">
    <property type="protein sequence ID" value="OLU47055.1"/>
    <property type="molecule type" value="Genomic_DNA"/>
</dbReference>
<dbReference type="InterPro" id="IPR050312">
    <property type="entry name" value="IolE/XylAMocC-like"/>
</dbReference>
<sequence>MERSIITDQVHPDLETALREIQKMGYRSVELHNVFGKSIEACTDEEVSQIKLLLDRYGMRVSNIASTICFLCPLYEGDEVSLFNPSFFATEGDLDTHFRMARRAAKIAKQLGAPNIRIFPFRYPDNRKGPYGSEKDFETIIAAMKRIASIGKEEGVVFVLENCPYSHCPKGEMTLRIIKAVNQESLRLLWDPANSFRAEKDLVPDSYKSWSLLEELEALYPYIDHIHVKDYRFRPELYILPLISQTKSINDLVRALIDPFFEFFDPRTDFLLCMNEYIV</sequence>
<dbReference type="Pfam" id="PF01261">
    <property type="entry name" value="AP_endonuc_2"/>
    <property type="match status" value="1"/>
</dbReference>
<feature type="domain" description="Xylose isomerase-like TIM barrel" evidence="1">
    <location>
        <begin position="19"/>
        <end position="233"/>
    </location>
</feature>
<dbReference type="PANTHER" id="PTHR12110:SF41">
    <property type="entry name" value="INOSOSE DEHYDRATASE"/>
    <property type="match status" value="1"/>
</dbReference>
<reference evidence="2 3" key="1">
    <citation type="submission" date="2016-11" db="EMBL/GenBank/DDBJ databases">
        <title>Description of two novel members of the family Erysipelotrichaceae: Ileibacterium lipovorans gen. nov., sp. nov. and Dubosiella newyorkensis, gen. nov., sp. nov.</title>
        <authorList>
            <person name="Cox L.M."/>
            <person name="Sohn J."/>
            <person name="Tyrrell K.L."/>
            <person name="Citron D.M."/>
            <person name="Lawson P.A."/>
            <person name="Patel N.B."/>
            <person name="Iizumi T."/>
            <person name="Perez-Perez G.I."/>
            <person name="Goldstein E.J."/>
            <person name="Blaser M.J."/>
        </authorList>
    </citation>
    <scope>NUCLEOTIDE SEQUENCE [LARGE SCALE GENOMIC DNA]</scope>
    <source>
        <strain evidence="2 3">NYU-BL-A4</strain>
    </source>
</reference>
<dbReference type="Proteomes" id="UP000186705">
    <property type="component" value="Unassembled WGS sequence"/>
</dbReference>
<dbReference type="PANTHER" id="PTHR12110">
    <property type="entry name" value="HYDROXYPYRUVATE ISOMERASE"/>
    <property type="match status" value="1"/>
</dbReference>
<dbReference type="STRING" id="1862672.BO225_03935"/>
<dbReference type="SUPFAM" id="SSF51658">
    <property type="entry name" value="Xylose isomerase-like"/>
    <property type="match status" value="1"/>
</dbReference>
<dbReference type="OrthoDB" id="9779184at2"/>
<proteinExistence type="predicted"/>
<organism evidence="2 3">
    <name type="scientific">Dubosiella newyorkensis</name>
    <dbReference type="NCBI Taxonomy" id="1862672"/>
    <lineage>
        <taxon>Bacteria</taxon>
        <taxon>Bacillati</taxon>
        <taxon>Bacillota</taxon>
        <taxon>Erysipelotrichia</taxon>
        <taxon>Erysipelotrichales</taxon>
        <taxon>Erysipelotrichaceae</taxon>
        <taxon>Dubosiella</taxon>
    </lineage>
</organism>
<dbReference type="Gene3D" id="3.20.20.150">
    <property type="entry name" value="Divalent-metal-dependent TIM barrel enzymes"/>
    <property type="match status" value="1"/>
</dbReference>
<feature type="non-terminal residue" evidence="2">
    <location>
        <position position="279"/>
    </location>
</feature>
<gene>
    <name evidence="2" type="ORF">BO225_03935</name>
</gene>
<dbReference type="InterPro" id="IPR036237">
    <property type="entry name" value="Xyl_isomerase-like_sf"/>
</dbReference>
<dbReference type="AlphaFoldDB" id="A0A1U7NNX8"/>
<accession>A0A1U7NNX8</accession>
<dbReference type="InterPro" id="IPR013022">
    <property type="entry name" value="Xyl_isomerase-like_TIM-brl"/>
</dbReference>
<comment type="caution">
    <text evidence="2">The sequence shown here is derived from an EMBL/GenBank/DDBJ whole genome shotgun (WGS) entry which is preliminary data.</text>
</comment>
<evidence type="ECO:0000313" key="2">
    <source>
        <dbReference type="EMBL" id="OLU47055.1"/>
    </source>
</evidence>
<evidence type="ECO:0000259" key="1">
    <source>
        <dbReference type="Pfam" id="PF01261"/>
    </source>
</evidence>
<dbReference type="GeneID" id="78275098"/>
<name>A0A1U7NNX8_9FIRM</name>